<dbReference type="GeneID" id="6141266"/>
<dbReference type="AlphaFoldDB" id="B1LW89"/>
<proteinExistence type="predicted"/>
<evidence type="ECO:0000313" key="2">
    <source>
        <dbReference type="Proteomes" id="UP000006589"/>
    </source>
</evidence>
<protein>
    <submittedName>
        <fullName evidence="1">Uncharacterized protein</fullName>
    </submittedName>
</protein>
<dbReference type="EMBL" id="CP001001">
    <property type="protein sequence ID" value="ACB27152.1"/>
    <property type="molecule type" value="Genomic_DNA"/>
</dbReference>
<dbReference type="Proteomes" id="UP000006589">
    <property type="component" value="Chromosome"/>
</dbReference>
<sequence>MRPVSPLRLPPRLPPVARGACAVVHQTEAALPEPVAPAPAGDAPLQEVLAVEAAALADVADPAVLATARRDARVASLVADLDGVIARNPLDDTALEIDGQPAKAHERPRALGLRAARCGGAAARLRAYLHDREHPRHAELVDLHDRLYAEGKRLMAESRGLSA</sequence>
<dbReference type="RefSeq" id="WP_012322096.1">
    <property type="nucleotide sequence ID" value="NC_010505.1"/>
</dbReference>
<gene>
    <name evidence="1" type="ordered locus">Mrad2831_5195</name>
</gene>
<dbReference type="PATRIC" id="fig|426355.14.peg.5262"/>
<dbReference type="OrthoDB" id="8005979at2"/>
<name>B1LW89_METRJ</name>
<organism evidence="1 2">
    <name type="scientific">Methylobacterium radiotolerans (strain ATCC 27329 / DSM 1819 / JCM 2831 / NBRC 15690 / NCIMB 10815 / 0-1)</name>
    <dbReference type="NCBI Taxonomy" id="426355"/>
    <lineage>
        <taxon>Bacteria</taxon>
        <taxon>Pseudomonadati</taxon>
        <taxon>Pseudomonadota</taxon>
        <taxon>Alphaproteobacteria</taxon>
        <taxon>Hyphomicrobiales</taxon>
        <taxon>Methylobacteriaceae</taxon>
        <taxon>Methylobacterium</taxon>
    </lineage>
</organism>
<accession>B1LW89</accession>
<dbReference type="KEGG" id="mrd:Mrad2831_5195"/>
<dbReference type="HOGENOM" id="CLU_1625157_0_0_5"/>
<evidence type="ECO:0000313" key="1">
    <source>
        <dbReference type="EMBL" id="ACB27152.1"/>
    </source>
</evidence>
<reference evidence="1 2" key="1">
    <citation type="submission" date="2008-03" db="EMBL/GenBank/DDBJ databases">
        <title>Complete sequence of chromosome of Methylobacterium radiotolerans JCM 2831.</title>
        <authorList>
            <consortium name="US DOE Joint Genome Institute"/>
            <person name="Copeland A."/>
            <person name="Lucas S."/>
            <person name="Lapidus A."/>
            <person name="Glavina del Rio T."/>
            <person name="Dalin E."/>
            <person name="Tice H."/>
            <person name="Bruce D."/>
            <person name="Goodwin L."/>
            <person name="Pitluck S."/>
            <person name="Kiss H."/>
            <person name="Brettin T."/>
            <person name="Detter J.C."/>
            <person name="Han C."/>
            <person name="Kuske C.R."/>
            <person name="Schmutz J."/>
            <person name="Larimer F."/>
            <person name="Land M."/>
            <person name="Hauser L."/>
            <person name="Kyrpides N."/>
            <person name="Mikhailova N."/>
            <person name="Marx C.J."/>
            <person name="Richardson P."/>
        </authorList>
    </citation>
    <scope>NUCLEOTIDE SEQUENCE [LARGE SCALE GENOMIC DNA]</scope>
    <source>
        <strain evidence="2">ATCC 27329 / DSM 1819 / JCM 2831 / NBRC 15690 / NCIMB 10815 / 0-1</strain>
    </source>
</reference>
<dbReference type="STRING" id="426355.Mrad2831_5195"/>